<keyword evidence="3" id="KW-1185">Reference proteome</keyword>
<feature type="transmembrane region" description="Helical" evidence="1">
    <location>
        <begin position="149"/>
        <end position="167"/>
    </location>
</feature>
<feature type="transmembrane region" description="Helical" evidence="1">
    <location>
        <begin position="427"/>
        <end position="445"/>
    </location>
</feature>
<feature type="transmembrane region" description="Helical" evidence="1">
    <location>
        <begin position="782"/>
        <end position="803"/>
    </location>
</feature>
<feature type="transmembrane region" description="Helical" evidence="1">
    <location>
        <begin position="259"/>
        <end position="275"/>
    </location>
</feature>
<feature type="transmembrane region" description="Helical" evidence="1">
    <location>
        <begin position="474"/>
        <end position="496"/>
    </location>
</feature>
<comment type="caution">
    <text evidence="2">The sequence shown here is derived from an EMBL/GenBank/DDBJ whole genome shotgun (WGS) entry which is preliminary data.</text>
</comment>
<gene>
    <name evidence="2" type="ORF">AYY18_00060</name>
</gene>
<feature type="transmembrane region" description="Helical" evidence="1">
    <location>
        <begin position="881"/>
        <end position="898"/>
    </location>
</feature>
<dbReference type="PIRSF" id="PIRSF035905">
    <property type="entry name" value="UCP035905_mp"/>
    <property type="match status" value="1"/>
</dbReference>
<name>A0A1B8HTV6_9GAMM</name>
<feature type="transmembrane region" description="Helical" evidence="1">
    <location>
        <begin position="502"/>
        <end position="519"/>
    </location>
</feature>
<dbReference type="OrthoDB" id="207428at2"/>
<feature type="transmembrane region" description="Helical" evidence="1">
    <location>
        <begin position="234"/>
        <end position="252"/>
    </location>
</feature>
<dbReference type="Pfam" id="PF10101">
    <property type="entry name" value="DUF2339"/>
    <property type="match status" value="1"/>
</dbReference>
<proteinExistence type="predicted"/>
<keyword evidence="1" id="KW-1133">Transmembrane helix</keyword>
<evidence type="ECO:0000313" key="3">
    <source>
        <dbReference type="Proteomes" id="UP000092377"/>
    </source>
</evidence>
<feature type="transmembrane region" description="Helical" evidence="1">
    <location>
        <begin position="451"/>
        <end position="467"/>
    </location>
</feature>
<dbReference type="EMBL" id="LZEY01000001">
    <property type="protein sequence ID" value="OBU13201.1"/>
    <property type="molecule type" value="Genomic_DNA"/>
</dbReference>
<protein>
    <recommendedName>
        <fullName evidence="4">DUF2339 domain-containing protein</fullName>
    </recommendedName>
</protein>
<feature type="transmembrane region" description="Helical" evidence="1">
    <location>
        <begin position="680"/>
        <end position="699"/>
    </location>
</feature>
<feature type="transmembrane region" description="Helical" evidence="1">
    <location>
        <begin position="588"/>
        <end position="606"/>
    </location>
</feature>
<feature type="transmembrane region" description="Helical" evidence="1">
    <location>
        <begin position="179"/>
        <end position="198"/>
    </location>
</feature>
<feature type="transmembrane region" description="Helical" evidence="1">
    <location>
        <begin position="823"/>
        <end position="844"/>
    </location>
</feature>
<reference evidence="3" key="1">
    <citation type="submission" date="2016-06" db="EMBL/GenBank/DDBJ databases">
        <authorList>
            <person name="Butler K."/>
        </authorList>
    </citation>
    <scope>NUCLEOTIDE SEQUENCE [LARGE SCALE GENOMIC DNA]</scope>
    <source>
        <strain evidence="3">GCSL-Mp20</strain>
    </source>
</reference>
<dbReference type="Proteomes" id="UP000092377">
    <property type="component" value="Unassembled WGS sequence"/>
</dbReference>
<feature type="transmembrane region" description="Helical" evidence="1">
    <location>
        <begin position="331"/>
        <end position="348"/>
    </location>
</feature>
<feature type="transmembrane region" description="Helical" evidence="1">
    <location>
        <begin position="565"/>
        <end position="581"/>
    </location>
</feature>
<dbReference type="RefSeq" id="WP_067397986.1">
    <property type="nucleotide sequence ID" value="NZ_LZEY01000001.1"/>
</dbReference>
<feature type="transmembrane region" description="Helical" evidence="1">
    <location>
        <begin position="6"/>
        <end position="26"/>
    </location>
</feature>
<keyword evidence="1" id="KW-0472">Membrane</keyword>
<evidence type="ECO:0000256" key="1">
    <source>
        <dbReference type="SAM" id="Phobius"/>
    </source>
</evidence>
<feature type="transmembrane region" description="Helical" evidence="1">
    <location>
        <begin position="851"/>
        <end position="869"/>
    </location>
</feature>
<dbReference type="AlphaFoldDB" id="A0A1B8HTV6"/>
<dbReference type="PANTHER" id="PTHR38434">
    <property type="entry name" value="BLL2549 PROTEIN"/>
    <property type="match status" value="1"/>
</dbReference>
<feature type="transmembrane region" description="Helical" evidence="1">
    <location>
        <begin position="618"/>
        <end position="637"/>
    </location>
</feature>
<accession>A0A1B8HTV6</accession>
<evidence type="ECO:0008006" key="4">
    <source>
        <dbReference type="Google" id="ProtNLM"/>
    </source>
</evidence>
<keyword evidence="1" id="KW-0812">Transmembrane</keyword>
<feature type="transmembrane region" description="Helical" evidence="1">
    <location>
        <begin position="531"/>
        <end position="553"/>
    </location>
</feature>
<dbReference type="InterPro" id="IPR019286">
    <property type="entry name" value="DUF2339_TM"/>
</dbReference>
<dbReference type="PANTHER" id="PTHR38434:SF1">
    <property type="entry name" value="BLL2549 PROTEIN"/>
    <property type="match status" value="1"/>
</dbReference>
<sequence length="916" mass="102229">MDSLLFWGFVLLAIIIVTPFIAYTALRRTAELKDKVSDLTAETEELRRALKRYLAGEQAPETETEIVAVRAKPAPAPYSMQAATEKALPFATPVSVATPAPAAIPAPVTITKTAEPVNRPPVYDGNRGDIQEQNNPAATIIQWLLNGNVLAKVGILLLFVGLSYLLKFSIENNMLTPEFRLIGAGTLSVVLFIAAWRVRDKNRLYSLIVQGGSLGAFYITIFAAYKLYQFLPPVFALLLMVIICMASVFFAVVQRAVSLAVLAVIGGYAAPVLLSTGSGNYIALFSYYLMLSVSILVMNHWQGWRLLNIIGFAFTFVIGVLWGVNNYQPEYYLSCQIFIILNLILYGLMTQQYARLHMQTDGDRKQLTVDSVLLFAPPILAFSLQYAITLPFYLGTAISSLSFGLIYMVLTVISLRRFREPGHRLSLGFLLLSTGFISLAVPLALSAQWTSVVWTIEGLAILWFACLQKQRVSVLSGTGLVLFGFASLLYSMDFIYWSQQSMWMYIFQWAGLLTAGALHHHYRLLSVSKSVSALLLVLAMIVWGLWLWMLPWLSPAENFLSSQEHLLTGLVISVWGWYFLARRVQWTQLYYCTGFLWSLSLLAIIGDISIGNHPLGSVYGSFIWLLIIASMVTFIRLLPGNIPQIVRNLVHGGTLWTLIGLLLAEVLWIDNRLPWGMDEWIYFINLLAICGIIFTLYILQHLPLPPMDKHAALYWQCLYPLVVILVIMLISGNIQDGQLSLWTYVPLLNPLDEAGLFGIAALWSLRNVLIRTRPKIRYRADIVRGLGFTVIALGIWWANGILIRALAFIDGTAWTSQALIQSRFIQTTLAIIWALTAVILMISATRYHKRYLWLAGAITLAVVIIKLFVIDMNQSSGLARAIAFIGVALLILVVGYFSPLPPKVATGKYNNKEQNG</sequence>
<feature type="transmembrane region" description="Helical" evidence="1">
    <location>
        <begin position="394"/>
        <end position="415"/>
    </location>
</feature>
<evidence type="ECO:0000313" key="2">
    <source>
        <dbReference type="EMBL" id="OBU13201.1"/>
    </source>
</evidence>
<feature type="transmembrane region" description="Helical" evidence="1">
    <location>
        <begin position="754"/>
        <end position="770"/>
    </location>
</feature>
<feature type="transmembrane region" description="Helical" evidence="1">
    <location>
        <begin position="306"/>
        <end position="325"/>
    </location>
</feature>
<organism evidence="2 3">
    <name type="scientific">Morganella psychrotolerans</name>
    <dbReference type="NCBI Taxonomy" id="368603"/>
    <lineage>
        <taxon>Bacteria</taxon>
        <taxon>Pseudomonadati</taxon>
        <taxon>Pseudomonadota</taxon>
        <taxon>Gammaproteobacteria</taxon>
        <taxon>Enterobacterales</taxon>
        <taxon>Morganellaceae</taxon>
        <taxon>Morganella</taxon>
    </lineage>
</organism>
<feature type="transmembrane region" description="Helical" evidence="1">
    <location>
        <begin position="205"/>
        <end position="228"/>
    </location>
</feature>
<feature type="transmembrane region" description="Helical" evidence="1">
    <location>
        <begin position="649"/>
        <end position="668"/>
    </location>
</feature>
<feature type="transmembrane region" description="Helical" evidence="1">
    <location>
        <begin position="711"/>
        <end position="734"/>
    </location>
</feature>
<dbReference type="InterPro" id="IPR014600">
    <property type="entry name" value="UCP035905_mem"/>
</dbReference>